<keyword evidence="1" id="KW-0472">Membrane</keyword>
<dbReference type="AlphaFoldDB" id="A2C7J3"/>
<reference evidence="2 3" key="1">
    <citation type="journal article" date="2007" name="PLoS Genet.">
        <title>Patterns and implications of gene gain and loss in the evolution of Prochlorococcus.</title>
        <authorList>
            <person name="Kettler G.C."/>
            <person name="Martiny A.C."/>
            <person name="Huang K."/>
            <person name="Zucker J."/>
            <person name="Coleman M.L."/>
            <person name="Rodrigue S."/>
            <person name="Chen F."/>
            <person name="Lapidus A."/>
            <person name="Ferriera S."/>
            <person name="Johnson J."/>
            <person name="Steglich C."/>
            <person name="Church G.M."/>
            <person name="Richardson P."/>
            <person name="Chisholm S.W."/>
        </authorList>
    </citation>
    <scope>NUCLEOTIDE SEQUENCE [LARGE SCALE GENOMIC DNA]</scope>
    <source>
        <strain evidence="2 3">MIT 9303</strain>
    </source>
</reference>
<dbReference type="STRING" id="59922.P9303_07021"/>
<dbReference type="KEGG" id="pmf:P9303_07021"/>
<sequence>MSLIQPFCLSLGVRSFAALAVYLGVVIAIGLAVDKLYWQSVHVWFGQFPKGLPQGQ</sequence>
<evidence type="ECO:0000313" key="2">
    <source>
        <dbReference type="EMBL" id="ABM77453.1"/>
    </source>
</evidence>
<dbReference type="HOGENOM" id="CLU_3010678_0_0_3"/>
<dbReference type="Proteomes" id="UP000002274">
    <property type="component" value="Chromosome"/>
</dbReference>
<dbReference type="RefSeq" id="WP_011825368.1">
    <property type="nucleotide sequence ID" value="NC_008820.1"/>
</dbReference>
<evidence type="ECO:0000256" key="1">
    <source>
        <dbReference type="SAM" id="Phobius"/>
    </source>
</evidence>
<accession>A2C7J3</accession>
<protein>
    <submittedName>
        <fullName evidence="2">Uncharacterized protein</fullName>
    </submittedName>
</protein>
<keyword evidence="1" id="KW-1133">Transmembrane helix</keyword>
<organism evidence="2 3">
    <name type="scientific">Prochlorococcus marinus (strain MIT 9303)</name>
    <dbReference type="NCBI Taxonomy" id="59922"/>
    <lineage>
        <taxon>Bacteria</taxon>
        <taxon>Bacillati</taxon>
        <taxon>Cyanobacteriota</taxon>
        <taxon>Cyanophyceae</taxon>
        <taxon>Synechococcales</taxon>
        <taxon>Prochlorococcaceae</taxon>
        <taxon>Prochlorococcus</taxon>
    </lineage>
</organism>
<gene>
    <name evidence="2" type="ordered locus">P9303_07021</name>
</gene>
<proteinExistence type="predicted"/>
<feature type="transmembrane region" description="Helical" evidence="1">
    <location>
        <begin position="12"/>
        <end position="33"/>
    </location>
</feature>
<name>A2C7J3_PROM3</name>
<keyword evidence="1" id="KW-0812">Transmembrane</keyword>
<evidence type="ECO:0000313" key="3">
    <source>
        <dbReference type="Proteomes" id="UP000002274"/>
    </source>
</evidence>
<dbReference type="EMBL" id="CP000554">
    <property type="protein sequence ID" value="ABM77453.1"/>
    <property type="molecule type" value="Genomic_DNA"/>
</dbReference>